<evidence type="ECO:0000313" key="4">
    <source>
        <dbReference type="Proteomes" id="UP001148125"/>
    </source>
</evidence>
<comment type="caution">
    <text evidence="3">The sequence shown here is derived from an EMBL/GenBank/DDBJ whole genome shotgun (WGS) entry which is preliminary data.</text>
</comment>
<dbReference type="RefSeq" id="WP_275120846.1">
    <property type="nucleotide sequence ID" value="NZ_JAOTPO010000030.1"/>
</dbReference>
<name>A0ABT5VLE0_9BACI</name>
<feature type="transmembrane region" description="Helical" evidence="1">
    <location>
        <begin position="12"/>
        <end position="29"/>
    </location>
</feature>
<organism evidence="3 4">
    <name type="scientific">Alkalihalobacterium chitinilyticum</name>
    <dbReference type="NCBI Taxonomy" id="2980103"/>
    <lineage>
        <taxon>Bacteria</taxon>
        <taxon>Bacillati</taxon>
        <taxon>Bacillota</taxon>
        <taxon>Bacilli</taxon>
        <taxon>Bacillales</taxon>
        <taxon>Bacillaceae</taxon>
        <taxon>Alkalihalobacterium</taxon>
    </lineage>
</organism>
<proteinExistence type="predicted"/>
<dbReference type="PANTHER" id="PTHR34351">
    <property type="entry name" value="SLR1927 PROTEIN-RELATED"/>
    <property type="match status" value="1"/>
</dbReference>
<evidence type="ECO:0000313" key="3">
    <source>
        <dbReference type="EMBL" id="MDE5416255.1"/>
    </source>
</evidence>
<keyword evidence="1" id="KW-0812">Transmembrane</keyword>
<sequence>MSWTEQYIVPKLYNYLLWSLPILFVILIYSKSAILFGVFLLFIMLLLLNHYYLKYLSNTISIPGEKVTVRMFPEDEGTLKIPLENITKMPITQGELTLFLYDPDDAVTMINQPTNKQGVYSSPVVVLGQQKVVHHTNVKACKRGIVQLRTIEYTISDMMHLGKVRLGYRGQFRGELIVYPSLIPVRGLQQILQHNQGEHPRNQSLHEDMMMAMGTRDYTSGDPFNRINWKASARTQSLQTKVYERTTISKWCLIVNIQSTEFKRQSIENLEQVLSHVAYTCQFAIENQISFELFINMRGPSGPFIHLPTGTGKDHLLKALELLARVSKSTVLTDCQEMLHYVHSNTKEQLFYLHFGAVNQEVKHNYKQWELAGATVYRVASNEDFGQVLSIGGEVDEAQGT</sequence>
<feature type="domain" description="DUF58" evidence="2">
    <location>
        <begin position="215"/>
        <end position="345"/>
    </location>
</feature>
<dbReference type="InterPro" id="IPR002881">
    <property type="entry name" value="DUF58"/>
</dbReference>
<reference evidence="3" key="1">
    <citation type="submission" date="2024-05" db="EMBL/GenBank/DDBJ databases">
        <title>Alkalihalobacillus sp. strain MEB203 novel alkaliphilic bacterium from Lonar Lake, India.</title>
        <authorList>
            <person name="Joshi A."/>
            <person name="Thite S."/>
            <person name="Mengade P."/>
        </authorList>
    </citation>
    <scope>NUCLEOTIDE SEQUENCE</scope>
    <source>
        <strain evidence="3">MEB 203</strain>
    </source>
</reference>
<dbReference type="Pfam" id="PF01882">
    <property type="entry name" value="DUF58"/>
    <property type="match status" value="1"/>
</dbReference>
<protein>
    <submittedName>
        <fullName evidence="3">DUF58 domain-containing protein</fullName>
    </submittedName>
</protein>
<evidence type="ECO:0000259" key="2">
    <source>
        <dbReference type="Pfam" id="PF01882"/>
    </source>
</evidence>
<keyword evidence="1" id="KW-1133">Transmembrane helix</keyword>
<accession>A0ABT5VLE0</accession>
<evidence type="ECO:0000256" key="1">
    <source>
        <dbReference type="SAM" id="Phobius"/>
    </source>
</evidence>
<keyword evidence="1" id="KW-0472">Membrane</keyword>
<keyword evidence="4" id="KW-1185">Reference proteome</keyword>
<gene>
    <name evidence="3" type="ORF">N7Z68_23420</name>
</gene>
<dbReference type="EMBL" id="JAOTPO010000030">
    <property type="protein sequence ID" value="MDE5416255.1"/>
    <property type="molecule type" value="Genomic_DNA"/>
</dbReference>
<feature type="transmembrane region" description="Helical" evidence="1">
    <location>
        <begin position="34"/>
        <end position="53"/>
    </location>
</feature>
<dbReference type="Proteomes" id="UP001148125">
    <property type="component" value="Unassembled WGS sequence"/>
</dbReference>
<dbReference type="PANTHER" id="PTHR34351:SF2">
    <property type="entry name" value="DUF58 DOMAIN-CONTAINING PROTEIN"/>
    <property type="match status" value="1"/>
</dbReference>